<keyword evidence="3" id="KW-0963">Cytoplasm</keyword>
<dbReference type="GO" id="GO:0016491">
    <property type="term" value="F:oxidoreductase activity"/>
    <property type="evidence" value="ECO:0007669"/>
    <property type="project" value="InterPro"/>
</dbReference>
<dbReference type="InterPro" id="IPR042072">
    <property type="entry name" value="DsrC-like_C"/>
</dbReference>
<feature type="domain" description="FAD/NAD(P)-binding" evidence="4">
    <location>
        <begin position="3"/>
        <end position="118"/>
    </location>
</feature>
<dbReference type="OMA" id="LAFEWLY"/>
<comment type="similarity">
    <text evidence="2">Belongs to the DsrC/TusE family.</text>
</comment>
<gene>
    <name evidence="5" type="primary">tusE_2</name>
    <name evidence="5" type="ORF">NCTC11820_00188</name>
</gene>
<proteinExistence type="inferred from homology"/>
<keyword evidence="5" id="KW-0808">Transferase</keyword>
<dbReference type="PANTHER" id="PTHR43755:SF1">
    <property type="entry name" value="FAD-DEPENDENT PYRIDINE NUCLEOTIDE-DISULPHIDE OXIDOREDUCTASE"/>
    <property type="match status" value="1"/>
</dbReference>
<dbReference type="InterPro" id="IPR025526">
    <property type="entry name" value="DsrC-like_dom_sf"/>
</dbReference>
<dbReference type="Proteomes" id="UP000250245">
    <property type="component" value="Unassembled WGS sequence"/>
</dbReference>
<accession>A0A2X2YIL4</accession>
<dbReference type="SUPFAM" id="SSF69721">
    <property type="entry name" value="DsrC, the gamma subunit of dissimilatory sulfite reductase"/>
    <property type="match status" value="1"/>
</dbReference>
<dbReference type="InterPro" id="IPR043163">
    <property type="entry name" value="DsrC-like_N"/>
</dbReference>
<dbReference type="Gene3D" id="3.50.50.60">
    <property type="entry name" value="FAD/NAD(P)-binding domain"/>
    <property type="match status" value="2"/>
</dbReference>
<evidence type="ECO:0000256" key="1">
    <source>
        <dbReference type="ARBA" id="ARBA00004496"/>
    </source>
</evidence>
<organism evidence="5 6">
    <name type="scientific">Mobiluncus curtisii</name>
    <dbReference type="NCBI Taxonomy" id="2051"/>
    <lineage>
        <taxon>Bacteria</taxon>
        <taxon>Bacillati</taxon>
        <taxon>Actinomycetota</taxon>
        <taxon>Actinomycetes</taxon>
        <taxon>Actinomycetales</taxon>
        <taxon>Actinomycetaceae</taxon>
        <taxon>Mobiluncus</taxon>
    </lineage>
</organism>
<protein>
    <submittedName>
        <fullName evidence="5">Sulfurtransferase TusE</fullName>
        <ecNumber evidence="5">2.8.1.-</ecNumber>
    </submittedName>
</protein>
<dbReference type="GO" id="GO:0016740">
    <property type="term" value="F:transferase activity"/>
    <property type="evidence" value="ECO:0007669"/>
    <property type="project" value="UniProtKB-KW"/>
</dbReference>
<dbReference type="PANTHER" id="PTHR43755">
    <property type="match status" value="1"/>
</dbReference>
<evidence type="ECO:0000313" key="6">
    <source>
        <dbReference type="Proteomes" id="UP000250245"/>
    </source>
</evidence>
<dbReference type="InterPro" id="IPR007453">
    <property type="entry name" value="DsrC/TusE"/>
</dbReference>
<dbReference type="EC" id="2.8.1.-" evidence="5"/>
<evidence type="ECO:0000256" key="3">
    <source>
        <dbReference type="ARBA" id="ARBA00022490"/>
    </source>
</evidence>
<dbReference type="Gene3D" id="3.30.1420.10">
    <property type="match status" value="1"/>
</dbReference>
<dbReference type="Pfam" id="PF04358">
    <property type="entry name" value="DsrC"/>
    <property type="match status" value="1"/>
</dbReference>
<dbReference type="InterPro" id="IPR023753">
    <property type="entry name" value="FAD/NAD-binding_dom"/>
</dbReference>
<dbReference type="Pfam" id="PF07992">
    <property type="entry name" value="Pyr_redox_2"/>
    <property type="match status" value="1"/>
</dbReference>
<dbReference type="RefSeq" id="WP_013188796.1">
    <property type="nucleotide sequence ID" value="NZ_CP068112.1"/>
</dbReference>
<name>A0A2X2YIL4_9ACTO</name>
<dbReference type="PRINTS" id="PR00368">
    <property type="entry name" value="FADPNR"/>
</dbReference>
<dbReference type="NCBIfam" id="TIGR03342">
    <property type="entry name" value="dsrC_tusE_dsvC"/>
    <property type="match status" value="1"/>
</dbReference>
<dbReference type="GeneID" id="55564661"/>
<evidence type="ECO:0000256" key="2">
    <source>
        <dbReference type="ARBA" id="ARBA00005718"/>
    </source>
</evidence>
<comment type="subcellular location">
    <subcellularLocation>
        <location evidence="1">Cytoplasm</location>
    </subcellularLocation>
</comment>
<evidence type="ECO:0000313" key="5">
    <source>
        <dbReference type="EMBL" id="SQB63417.1"/>
    </source>
</evidence>
<dbReference type="Gene3D" id="1.10.10.370">
    <property type="entry name" value="DsrC-like protein, C-terminal domain"/>
    <property type="match status" value="1"/>
</dbReference>
<dbReference type="EMBL" id="UASJ01000001">
    <property type="protein sequence ID" value="SQB63417.1"/>
    <property type="molecule type" value="Genomic_DNA"/>
</dbReference>
<dbReference type="AlphaFoldDB" id="A0A2X2YIL4"/>
<sequence>MQEIVILGGGTAGSTVANRLYRKLPAHEYRITVVDRDNNHHYQPGYLFIPFGLYKPRRVVKPRSHFLPRGVRFLMDTIKRVDPVAKTIELGSQIIPYHYLIIATGCTIRPDQVPGMSDPRVWRKSVYDFYSLGGAVRLHRAMQQFKRGHLVVHISEMPIKCPVAPLEFALLADWFFFMRRRRLDIDITFVTPLDGAFTRPVAKAQLGELLRHRDIELETDFNVEYLDPKRKVLIGYDGREIPFDLLVTTPPTMGQQYIADSGLGNDSNYVSVNKHTLQSTAYPDIFVLGDAGDFPTSKAGAVTHFQAKTFVPNFLNYLRGKPLTESFDGHVTCFIESGFHKALLLDFNYDVQPVTGKFPLPLVGPLSLLKETHFNHLAKIGFYFAYWGLLVRGLPLLLPRNMPRFGKDFARWGLRDDGVTALPPKPRQAVSPSPQVRVPVVKVAPPTPQVAPYPTPSCEPPTPAASNQIPVLHQVNGIPIDVTDEGFMIHPEQWNDEVAKGLAAALHIELDDAAWEVVRFVRREFEEYGVSPTLGRIAKVGGFKVKTVFEMFGTKPAKKLAFLAGAPKPVGCV</sequence>
<reference evidence="5 6" key="1">
    <citation type="submission" date="2018-06" db="EMBL/GenBank/DDBJ databases">
        <authorList>
            <consortium name="Pathogen Informatics"/>
            <person name="Doyle S."/>
        </authorList>
    </citation>
    <scope>NUCLEOTIDE SEQUENCE [LARGE SCALE GENOMIC DNA]</scope>
    <source>
        <strain evidence="5 6">NCTC11820</strain>
    </source>
</reference>
<dbReference type="InterPro" id="IPR052541">
    <property type="entry name" value="SQRD"/>
</dbReference>
<dbReference type="SUPFAM" id="SSF51905">
    <property type="entry name" value="FAD/NAD(P)-binding domain"/>
    <property type="match status" value="2"/>
</dbReference>
<evidence type="ECO:0000259" key="4">
    <source>
        <dbReference type="Pfam" id="PF07992"/>
    </source>
</evidence>
<dbReference type="InterPro" id="IPR036188">
    <property type="entry name" value="FAD/NAD-bd_sf"/>
</dbReference>
<dbReference type="GO" id="GO:0005737">
    <property type="term" value="C:cytoplasm"/>
    <property type="evidence" value="ECO:0007669"/>
    <property type="project" value="UniProtKB-SubCell"/>
</dbReference>